<accession>A0A662ZIC8</accession>
<proteinExistence type="inferred from homology"/>
<dbReference type="GO" id="GO:0003677">
    <property type="term" value="F:DNA binding"/>
    <property type="evidence" value="ECO:0007669"/>
    <property type="project" value="UniProtKB-UniRule"/>
</dbReference>
<dbReference type="InterPro" id="IPR002205">
    <property type="entry name" value="Topo_IIA_dom_A"/>
</dbReference>
<dbReference type="Gene3D" id="3.90.199.10">
    <property type="entry name" value="Topoisomerase II, domain 5"/>
    <property type="match status" value="1"/>
</dbReference>
<dbReference type="NCBIfam" id="NF004044">
    <property type="entry name" value="PRK05561.1"/>
    <property type="match status" value="1"/>
</dbReference>
<comment type="function">
    <text evidence="7">Topoisomerase IV is essential for chromosome segregation. It relaxes supercoiled DNA. Performs the decatenation events required during the replication of a circular DNA molecule.</text>
</comment>
<keyword evidence="5 7" id="KW-0472">Membrane</keyword>
<dbReference type="GO" id="GO:0019897">
    <property type="term" value="C:extrinsic component of plasma membrane"/>
    <property type="evidence" value="ECO:0007669"/>
    <property type="project" value="UniProtKB-UniRule"/>
</dbReference>
<dbReference type="GO" id="GO:0005737">
    <property type="term" value="C:cytoplasm"/>
    <property type="evidence" value="ECO:0007669"/>
    <property type="project" value="TreeGrafter"/>
</dbReference>
<feature type="site" description="Interaction with DNA" evidence="7">
    <location>
        <position position="83"/>
    </location>
</feature>
<evidence type="ECO:0000256" key="3">
    <source>
        <dbReference type="ARBA" id="ARBA00023029"/>
    </source>
</evidence>
<dbReference type="OrthoDB" id="9806486at2"/>
<dbReference type="Gene3D" id="3.30.1360.40">
    <property type="match status" value="1"/>
</dbReference>
<comment type="subcellular location">
    <subcellularLocation>
        <location evidence="7">Cell membrane</location>
        <topology evidence="7">Peripheral membrane protein</topology>
    </subcellularLocation>
</comment>
<evidence type="ECO:0000256" key="9">
    <source>
        <dbReference type="SAM" id="MobiDB-lite"/>
    </source>
</evidence>
<dbReference type="InterPro" id="IPR013758">
    <property type="entry name" value="Topo_IIA_A/C_ab"/>
</dbReference>
<dbReference type="GO" id="GO:0005524">
    <property type="term" value="F:ATP binding"/>
    <property type="evidence" value="ECO:0007669"/>
    <property type="project" value="InterPro"/>
</dbReference>
<evidence type="ECO:0000256" key="6">
    <source>
        <dbReference type="ARBA" id="ARBA00023235"/>
    </source>
</evidence>
<keyword evidence="6 7" id="KW-0413">Isomerase</keyword>
<dbReference type="GO" id="GO:0005694">
    <property type="term" value="C:chromosome"/>
    <property type="evidence" value="ECO:0007669"/>
    <property type="project" value="InterPro"/>
</dbReference>
<dbReference type="GO" id="GO:0009330">
    <property type="term" value="C:DNA topoisomerase type II (double strand cut, ATP-hydrolyzing) complex"/>
    <property type="evidence" value="ECO:0007669"/>
    <property type="project" value="TreeGrafter"/>
</dbReference>
<keyword evidence="4 7" id="KW-0238">DNA-binding</keyword>
<dbReference type="EMBL" id="FOXF01000005">
    <property type="protein sequence ID" value="SFP10709.1"/>
    <property type="molecule type" value="Genomic_DNA"/>
</dbReference>
<reference evidence="11 12" key="1">
    <citation type="submission" date="2016-10" db="EMBL/GenBank/DDBJ databases">
        <authorList>
            <person name="Varghese N."/>
            <person name="Submissions S."/>
        </authorList>
    </citation>
    <scope>NUCLEOTIDE SEQUENCE [LARGE SCALE GENOMIC DNA]</scope>
    <source>
        <strain evidence="11 12">DSM 1361</strain>
    </source>
</reference>
<evidence type="ECO:0000313" key="11">
    <source>
        <dbReference type="EMBL" id="SFP10709.1"/>
    </source>
</evidence>
<feature type="domain" description="Topo IIA-type catalytic" evidence="10">
    <location>
        <begin position="37"/>
        <end position="500"/>
    </location>
</feature>
<evidence type="ECO:0000259" key="10">
    <source>
        <dbReference type="PROSITE" id="PS52040"/>
    </source>
</evidence>
<feature type="site" description="Interaction with DNA" evidence="7">
    <location>
        <position position="81"/>
    </location>
</feature>
<dbReference type="NCBIfam" id="TIGR01062">
    <property type="entry name" value="parC_Gneg"/>
    <property type="match status" value="1"/>
</dbReference>
<dbReference type="RefSeq" id="WP_093140586.1">
    <property type="nucleotide sequence ID" value="NZ_FOXF01000005.1"/>
</dbReference>
<dbReference type="GO" id="GO:0007059">
    <property type="term" value="P:chromosome segregation"/>
    <property type="evidence" value="ECO:0007669"/>
    <property type="project" value="UniProtKB-UniRule"/>
</dbReference>
<dbReference type="Gene3D" id="1.10.268.10">
    <property type="entry name" value="Topoisomerase, domain 3"/>
    <property type="match status" value="1"/>
</dbReference>
<evidence type="ECO:0000256" key="7">
    <source>
        <dbReference type="HAMAP-Rule" id="MF_00936"/>
    </source>
</evidence>
<comment type="similarity">
    <text evidence="7">Belongs to the type II topoisomerase GyrA/ParC subunit family. ParC type 1 subfamily.</text>
</comment>
<dbReference type="Gene3D" id="2.120.10.90">
    <property type="entry name" value="DNA gyrase/topoisomerase IV, subunit A, C-terminal"/>
    <property type="match status" value="1"/>
</dbReference>
<dbReference type="EC" id="5.6.2.2" evidence="7"/>
<feature type="active site" description="O-(5'-phospho-DNA)-tyrosine intermediate" evidence="7 8">
    <location>
        <position position="126"/>
    </location>
</feature>
<organism evidence="11 12">
    <name type="scientific">Ruminobacter amylophilus</name>
    <dbReference type="NCBI Taxonomy" id="867"/>
    <lineage>
        <taxon>Bacteria</taxon>
        <taxon>Pseudomonadati</taxon>
        <taxon>Pseudomonadota</taxon>
        <taxon>Gammaproteobacteria</taxon>
        <taxon>Aeromonadales</taxon>
        <taxon>Succinivibrionaceae</taxon>
        <taxon>Ruminobacter</taxon>
    </lineage>
</organism>
<dbReference type="PANTHER" id="PTHR43493">
    <property type="entry name" value="DNA GYRASE/TOPOISOMERASE SUBUNIT A"/>
    <property type="match status" value="1"/>
</dbReference>
<keyword evidence="2 7" id="KW-1003">Cell membrane</keyword>
<keyword evidence="12" id="KW-1185">Reference proteome</keyword>
<protein>
    <recommendedName>
        <fullName evidence="7">DNA topoisomerase 4 subunit A</fullName>
        <ecNumber evidence="7">5.6.2.2</ecNumber>
    </recommendedName>
    <alternativeName>
        <fullName evidence="7">Topoisomerase IV subunit A</fullName>
    </alternativeName>
</protein>
<name>A0A662ZIC8_9GAMM</name>
<evidence type="ECO:0000256" key="5">
    <source>
        <dbReference type="ARBA" id="ARBA00023136"/>
    </source>
</evidence>
<dbReference type="GO" id="GO:0006265">
    <property type="term" value="P:DNA topological change"/>
    <property type="evidence" value="ECO:0007669"/>
    <property type="project" value="UniProtKB-UniRule"/>
</dbReference>
<dbReference type="PROSITE" id="PS52040">
    <property type="entry name" value="TOPO_IIA"/>
    <property type="match status" value="1"/>
</dbReference>
<evidence type="ECO:0000313" key="12">
    <source>
        <dbReference type="Proteomes" id="UP000243745"/>
    </source>
</evidence>
<dbReference type="AlphaFoldDB" id="A0A662ZIC8"/>
<dbReference type="InterPro" id="IPR005742">
    <property type="entry name" value="TopoIV_A_Gneg"/>
</dbReference>
<dbReference type="SUPFAM" id="SSF101904">
    <property type="entry name" value="GyrA/ParC C-terminal domain-like"/>
    <property type="match status" value="1"/>
</dbReference>
<evidence type="ECO:0000256" key="2">
    <source>
        <dbReference type="ARBA" id="ARBA00022475"/>
    </source>
</evidence>
<evidence type="ECO:0000256" key="1">
    <source>
        <dbReference type="ARBA" id="ARBA00000185"/>
    </source>
</evidence>
<feature type="site" description="Transition state stabilizer" evidence="7">
    <location>
        <position position="125"/>
    </location>
</feature>
<dbReference type="SMART" id="SM00434">
    <property type="entry name" value="TOP4c"/>
    <property type="match status" value="1"/>
</dbReference>
<keyword evidence="3 7" id="KW-0799">Topoisomerase</keyword>
<dbReference type="Proteomes" id="UP000243745">
    <property type="component" value="Unassembled WGS sequence"/>
</dbReference>
<dbReference type="InterPro" id="IPR035516">
    <property type="entry name" value="Gyrase/topoIV_suA_C"/>
</dbReference>
<dbReference type="InterPro" id="IPR013757">
    <property type="entry name" value="Topo_IIA_A_a_sf"/>
</dbReference>
<dbReference type="InterPro" id="IPR050220">
    <property type="entry name" value="Type_II_DNA_Topoisomerases"/>
</dbReference>
<dbReference type="GO" id="GO:0003918">
    <property type="term" value="F:DNA topoisomerase type II (double strand cut, ATP-hydrolyzing) activity"/>
    <property type="evidence" value="ECO:0007669"/>
    <property type="project" value="UniProtKB-UniRule"/>
</dbReference>
<dbReference type="Pfam" id="PF03989">
    <property type="entry name" value="DNA_gyraseA_C"/>
    <property type="match status" value="3"/>
</dbReference>
<dbReference type="Pfam" id="PF00521">
    <property type="entry name" value="DNA_topoisoIV"/>
    <property type="match status" value="1"/>
</dbReference>
<evidence type="ECO:0000256" key="8">
    <source>
        <dbReference type="PROSITE-ProRule" id="PRU01384"/>
    </source>
</evidence>
<comment type="catalytic activity">
    <reaction evidence="1 7 8">
        <text>ATP-dependent breakage, passage and rejoining of double-stranded DNA.</text>
        <dbReference type="EC" id="5.6.2.2"/>
    </reaction>
</comment>
<dbReference type="HAMAP" id="MF_00936">
    <property type="entry name" value="ParC_type1"/>
    <property type="match status" value="1"/>
</dbReference>
<feature type="region of interest" description="Disordered" evidence="9">
    <location>
        <begin position="748"/>
        <end position="768"/>
    </location>
</feature>
<dbReference type="PANTHER" id="PTHR43493:SF1">
    <property type="entry name" value="DNA TOPOISOMERASE 4 SUBUNIT A"/>
    <property type="match status" value="1"/>
</dbReference>
<dbReference type="SUPFAM" id="SSF56719">
    <property type="entry name" value="Type II DNA topoisomerase"/>
    <property type="match status" value="1"/>
</dbReference>
<dbReference type="CDD" id="cd00187">
    <property type="entry name" value="TOP4c"/>
    <property type="match status" value="1"/>
</dbReference>
<gene>
    <name evidence="7" type="primary">parC</name>
    <name evidence="11" type="ORF">SAMN02910344_00443</name>
</gene>
<dbReference type="FunFam" id="1.10.268.10:FF:000001">
    <property type="entry name" value="DNA gyrase subunit A"/>
    <property type="match status" value="1"/>
</dbReference>
<comment type="subunit">
    <text evidence="7">Heterotetramer composed of ParC and ParE.</text>
</comment>
<evidence type="ECO:0000256" key="4">
    <source>
        <dbReference type="ARBA" id="ARBA00023125"/>
    </source>
</evidence>
<feature type="site" description="Interaction with DNA" evidence="7">
    <location>
        <position position="45"/>
    </location>
</feature>
<sequence>MDEKKMSYEGVELLPLENFTESAYLNYAMAVIRDRALPHITDGLKPVQRRIIYAMNRLGLSATSKFMKSARTVGDVMGKYHPHGDSSCYGAMVLMAQDFSYRYPLVDGQGNWGHPDTPNSFAAMRYTESRLSKFSEVLLSELGSGCTEYVPNFDGSIQEPKYLPARLPHILLNGTSGIAVGMATNIPPHNAVEVANACVHMLENPKATVDDLMQFIKGPDYPTEAEIISTPAEIKKLYETGKGTIRMRAVYKVEKGEIIITALPYQTRGAEIVLKIAELMNAKKLPMLSNIRDETSDTCRIVLVPKSNRVDVDKMMSHLFALPKLDLEKTYAININILGLDGNPVVKSLPQILTEWLKFRCDTVKRRITTKLDKINARLHLIDGLFIAFLNLDEVIRIVREEEKPKQVLMEKFKLSDQQAEYILETKLRQLARISEMALTSEKNDLEKQKSELNALLDSPTKFKNLVKKELKATAAEYGDERRSPIVEREVAQVISERDLTPAEPVTVVLSKMGWVRAAKGYLENPETLSYKQGDEYLDSVFCKSNMPAVFLSSKGKAYTLDVSSMPSARGQGEPLTSKLGLEAGEIVETVISSAEDDYYLIGTDAGYGFVCTFADMLSYTMNGKSFINLTENAKVLKPVRIDNLENSLCLIVSNIGKMLVFKVSELPRLSKGKGNRMINIPTDRAQNREEYVVDYTVLTPNDSAVIYAGKRHLTVTPSEIDTYQNTRGRRGITLPRGLQKVSYIEKVQSKTEVESEPEKTQDTEKEF</sequence>
<dbReference type="InterPro" id="IPR013760">
    <property type="entry name" value="Topo_IIA-like_dom_sf"/>
</dbReference>
<dbReference type="InterPro" id="IPR006691">
    <property type="entry name" value="GyrA/parC_rep"/>
</dbReference>